<dbReference type="PANTHER" id="PTHR30349:SF64">
    <property type="entry name" value="PROPHAGE INTEGRASE INTD-RELATED"/>
    <property type="match status" value="1"/>
</dbReference>
<comment type="similarity">
    <text evidence="1">Belongs to the 'phage' integrase family.</text>
</comment>
<evidence type="ECO:0000256" key="2">
    <source>
        <dbReference type="ARBA" id="ARBA00023125"/>
    </source>
</evidence>
<keyword evidence="2 4" id="KW-0238">DNA-binding</keyword>
<evidence type="ECO:0000259" key="5">
    <source>
        <dbReference type="PROSITE" id="PS51898"/>
    </source>
</evidence>
<dbReference type="InterPro" id="IPR013762">
    <property type="entry name" value="Integrase-like_cat_sf"/>
</dbReference>
<accession>A0ABQ6Z2L6</accession>
<name>A0ABQ6Z2L6_9ENTE</name>
<dbReference type="Pfam" id="PF00589">
    <property type="entry name" value="Phage_integrase"/>
    <property type="match status" value="1"/>
</dbReference>
<dbReference type="InterPro" id="IPR044068">
    <property type="entry name" value="CB"/>
</dbReference>
<dbReference type="EMBL" id="MAEL01000007">
    <property type="protein sequence ID" value="KAF1305820.1"/>
    <property type="molecule type" value="Genomic_DNA"/>
</dbReference>
<evidence type="ECO:0000256" key="1">
    <source>
        <dbReference type="ARBA" id="ARBA00008857"/>
    </source>
</evidence>
<evidence type="ECO:0000313" key="8">
    <source>
        <dbReference type="Proteomes" id="UP000782705"/>
    </source>
</evidence>
<feature type="domain" description="Tyr recombinase" evidence="5">
    <location>
        <begin position="168"/>
        <end position="361"/>
    </location>
</feature>
<organism evidence="7 8">
    <name type="scientific">Candidatus Enterococcus willemsii</name>
    <dbReference type="NCBI Taxonomy" id="1857215"/>
    <lineage>
        <taxon>Bacteria</taxon>
        <taxon>Bacillati</taxon>
        <taxon>Bacillota</taxon>
        <taxon>Bacilli</taxon>
        <taxon>Lactobacillales</taxon>
        <taxon>Enterococcaceae</taxon>
        <taxon>Enterococcus</taxon>
    </lineage>
</organism>
<keyword evidence="3" id="KW-0233">DNA recombination</keyword>
<dbReference type="RefSeq" id="WP_161900982.1">
    <property type="nucleotide sequence ID" value="NZ_MAEL01000007.1"/>
</dbReference>
<evidence type="ECO:0000313" key="7">
    <source>
        <dbReference type="EMBL" id="KAF1305820.1"/>
    </source>
</evidence>
<dbReference type="PROSITE" id="PS51900">
    <property type="entry name" value="CB"/>
    <property type="match status" value="1"/>
</dbReference>
<dbReference type="Gene3D" id="1.10.150.130">
    <property type="match status" value="1"/>
</dbReference>
<evidence type="ECO:0008006" key="9">
    <source>
        <dbReference type="Google" id="ProtNLM"/>
    </source>
</evidence>
<dbReference type="Proteomes" id="UP000782705">
    <property type="component" value="Unassembled WGS sequence"/>
</dbReference>
<dbReference type="Gene3D" id="1.10.443.10">
    <property type="entry name" value="Intergrase catalytic core"/>
    <property type="match status" value="1"/>
</dbReference>
<reference evidence="7 8" key="1">
    <citation type="submission" date="2016-06" db="EMBL/GenBank/DDBJ databases">
        <title>Four novel species of enterococci isolated from chicken manure.</title>
        <authorList>
            <person name="Van Tyne D."/>
        </authorList>
    </citation>
    <scope>NUCLEOTIDE SEQUENCE [LARGE SCALE GENOMIC DNA]</scope>
    <source>
        <strain evidence="7 8">CU12B</strain>
    </source>
</reference>
<evidence type="ECO:0000256" key="4">
    <source>
        <dbReference type="PROSITE-ProRule" id="PRU01248"/>
    </source>
</evidence>
<dbReference type="CDD" id="cd01189">
    <property type="entry name" value="INT_ICEBs1_C_like"/>
    <property type="match status" value="1"/>
</dbReference>
<dbReference type="InterPro" id="IPR010998">
    <property type="entry name" value="Integrase_recombinase_N"/>
</dbReference>
<evidence type="ECO:0000259" key="6">
    <source>
        <dbReference type="PROSITE" id="PS51900"/>
    </source>
</evidence>
<dbReference type="InterPro" id="IPR025269">
    <property type="entry name" value="SAM-like_dom"/>
</dbReference>
<dbReference type="PANTHER" id="PTHR30349">
    <property type="entry name" value="PHAGE INTEGRASE-RELATED"/>
    <property type="match status" value="1"/>
</dbReference>
<evidence type="ECO:0000256" key="3">
    <source>
        <dbReference type="ARBA" id="ARBA00023172"/>
    </source>
</evidence>
<dbReference type="InterPro" id="IPR002104">
    <property type="entry name" value="Integrase_catalytic"/>
</dbReference>
<dbReference type="InterPro" id="IPR011010">
    <property type="entry name" value="DNA_brk_join_enz"/>
</dbReference>
<dbReference type="SUPFAM" id="SSF56349">
    <property type="entry name" value="DNA breaking-rejoining enzymes"/>
    <property type="match status" value="1"/>
</dbReference>
<dbReference type="PROSITE" id="PS51898">
    <property type="entry name" value="TYR_RECOMBINASE"/>
    <property type="match status" value="1"/>
</dbReference>
<proteinExistence type="inferred from homology"/>
<protein>
    <recommendedName>
        <fullName evidence="9">Site-specific integrase</fullName>
    </recommendedName>
</protein>
<keyword evidence="8" id="KW-1185">Reference proteome</keyword>
<comment type="caution">
    <text evidence="7">The sequence shown here is derived from an EMBL/GenBank/DDBJ whole genome shotgun (WGS) entry which is preliminary data.</text>
</comment>
<feature type="domain" description="Core-binding (CB)" evidence="6">
    <location>
        <begin position="66"/>
        <end position="148"/>
    </location>
</feature>
<gene>
    <name evidence="7" type="ORF">BAU17_13985</name>
</gene>
<dbReference type="InterPro" id="IPR050090">
    <property type="entry name" value="Tyrosine_recombinase_XerCD"/>
</dbReference>
<sequence>MSRRGENIYKRKDGRWEGRYIKGRKTDGRIKYGYVYARSYQETREKLLEMRVKYQALINMNGSSQRLFSDWANEWLNERKNNVKLSTFSSYHYKMSHYILPFLGNCSMNEFTEELIEQFVHWLKEQNRCPSTIHVILSILKSCLAKAVLKGELKQNPCRTIKIEWTARKPKSLTKFEQMKLEKVAQKYFYSYGFSVLLSLRTGLRIGEVAALKWENVDLREGFIYVKHTLQRVYNNDHKTTLLLGDPKSTTSVRKIPISSKLKKWFLHHKQKNNNNIFVFENQQKPCEPRLLTKYFHMIRNHAKLSHVCFHQLRHTFATRCLEAKADVMSVSTLLGHASTKMTLDIYADSLMEQRIQAIDLMDNDI</sequence>
<dbReference type="Pfam" id="PF13102">
    <property type="entry name" value="Phage_int_SAM_5"/>
    <property type="match status" value="1"/>
</dbReference>